<comment type="caution">
    <text evidence="2">The sequence shown here is derived from an EMBL/GenBank/DDBJ whole genome shotgun (WGS) entry which is preliminary data.</text>
</comment>
<organism evidence="2 3">
    <name type="scientific">Neolewinella aquimaris</name>
    <dbReference type="NCBI Taxonomy" id="1835722"/>
    <lineage>
        <taxon>Bacteria</taxon>
        <taxon>Pseudomonadati</taxon>
        <taxon>Bacteroidota</taxon>
        <taxon>Saprospiria</taxon>
        <taxon>Saprospirales</taxon>
        <taxon>Lewinellaceae</taxon>
        <taxon>Neolewinella</taxon>
    </lineage>
</organism>
<reference evidence="2 3" key="1">
    <citation type="submission" date="2020-08" db="EMBL/GenBank/DDBJ databases">
        <title>Genomic Encyclopedia of Type Strains, Phase IV (KMG-IV): sequencing the most valuable type-strain genomes for metagenomic binning, comparative biology and taxonomic classification.</title>
        <authorList>
            <person name="Goeker M."/>
        </authorList>
    </citation>
    <scope>NUCLEOTIDE SEQUENCE [LARGE SCALE GENOMIC DNA]</scope>
    <source>
        <strain evidence="2 3">DSM 105137</strain>
    </source>
</reference>
<proteinExistence type="predicted"/>
<protein>
    <recommendedName>
        <fullName evidence="4">DUF4393 domain-containing protein</fullName>
    </recommendedName>
</protein>
<dbReference type="EMBL" id="JACIFF010000014">
    <property type="protein sequence ID" value="MBB4081124.1"/>
    <property type="molecule type" value="Genomic_DNA"/>
</dbReference>
<dbReference type="InterPro" id="IPR025506">
    <property type="entry name" value="Abi_alpha"/>
</dbReference>
<evidence type="ECO:0000256" key="1">
    <source>
        <dbReference type="SAM" id="Coils"/>
    </source>
</evidence>
<dbReference type="Pfam" id="PF14337">
    <property type="entry name" value="Abi_alpha"/>
    <property type="match status" value="1"/>
</dbReference>
<gene>
    <name evidence="2" type="ORF">GGR28_003771</name>
</gene>
<sequence>MQKIDLSSTAIEKAIDLIKDFTNSLIGPAIDETGLLLKDRVSYWRFKNQLNILSKAKAIVEKNGIQTKAISLKLLVPLLEHASLEEESELQNRWAILISNLVDASQNIENHVFPYILSQLSIEEYNSLQATINAKRDRLIKAQKELKSYVETKDLIKSDYEYQINNLSKQLSELRRELDFEEATIEQRLNYRSIYNHHSIIERQLFKHNNLEKELLDSIKEVQQELIDRSLETHQLSNLTRLGLIRLKVLPIAFIDSHSIRNEREEEYLTLEDVEIQVDVENERYYLTELGELFIRTCNEKQSSTN</sequence>
<dbReference type="AlphaFoldDB" id="A0A840E635"/>
<dbReference type="RefSeq" id="WP_183497350.1">
    <property type="nucleotide sequence ID" value="NZ_JACIFF010000014.1"/>
</dbReference>
<evidence type="ECO:0000313" key="2">
    <source>
        <dbReference type="EMBL" id="MBB4081124.1"/>
    </source>
</evidence>
<evidence type="ECO:0008006" key="4">
    <source>
        <dbReference type="Google" id="ProtNLM"/>
    </source>
</evidence>
<accession>A0A840E635</accession>
<name>A0A840E635_9BACT</name>
<keyword evidence="1" id="KW-0175">Coiled coil</keyword>
<evidence type="ECO:0000313" key="3">
    <source>
        <dbReference type="Proteomes" id="UP000576209"/>
    </source>
</evidence>
<feature type="coiled-coil region" evidence="1">
    <location>
        <begin position="125"/>
        <end position="184"/>
    </location>
</feature>
<dbReference type="Proteomes" id="UP000576209">
    <property type="component" value="Unassembled WGS sequence"/>
</dbReference>
<keyword evidence="3" id="KW-1185">Reference proteome</keyword>